<dbReference type="PRINTS" id="PR00367">
    <property type="entry name" value="ETHRSPELEMNT"/>
</dbReference>
<accession>A0A1U7Z5C6</accession>
<dbReference type="PROSITE" id="PS51032">
    <property type="entry name" value="AP2_ERF"/>
    <property type="match status" value="1"/>
</dbReference>
<comment type="subcellular location">
    <subcellularLocation>
        <location evidence="1">Nucleus</location>
    </subcellularLocation>
</comment>
<dbReference type="GO" id="GO:0000976">
    <property type="term" value="F:transcription cis-regulatory region binding"/>
    <property type="evidence" value="ECO:0007669"/>
    <property type="project" value="UniProtKB-ARBA"/>
</dbReference>
<dbReference type="GO" id="GO:0009873">
    <property type="term" value="P:ethylene-activated signaling pathway"/>
    <property type="evidence" value="ECO:0007669"/>
    <property type="project" value="UniProtKB-KW"/>
</dbReference>
<organism evidence="11 12">
    <name type="scientific">Nelumbo nucifera</name>
    <name type="common">Sacred lotus</name>
    <dbReference type="NCBI Taxonomy" id="4432"/>
    <lineage>
        <taxon>Eukaryota</taxon>
        <taxon>Viridiplantae</taxon>
        <taxon>Streptophyta</taxon>
        <taxon>Embryophyta</taxon>
        <taxon>Tracheophyta</taxon>
        <taxon>Spermatophyta</taxon>
        <taxon>Magnoliopsida</taxon>
        <taxon>Proteales</taxon>
        <taxon>Nelumbonaceae</taxon>
        <taxon>Nelumbo</taxon>
    </lineage>
</organism>
<keyword evidence="3" id="KW-0805">Transcription regulation</keyword>
<feature type="compositionally biased region" description="Polar residues" evidence="9">
    <location>
        <begin position="408"/>
        <end position="425"/>
    </location>
</feature>
<keyword evidence="11" id="KW-1185">Reference proteome</keyword>
<keyword evidence="5" id="KW-0010">Activator</keyword>
<dbReference type="GO" id="GO:0003700">
    <property type="term" value="F:DNA-binding transcription factor activity"/>
    <property type="evidence" value="ECO:0007669"/>
    <property type="project" value="InterPro"/>
</dbReference>
<dbReference type="FunCoup" id="A0A1U7Z5C6">
    <property type="interactions" value="66"/>
</dbReference>
<name>A0A1U7Z5C6_NELNU</name>
<dbReference type="GeneID" id="104586457"/>
<keyword evidence="7" id="KW-0539">Nucleus</keyword>
<dbReference type="FunFam" id="3.30.730.10:FF:000001">
    <property type="entry name" value="Ethylene-responsive transcription factor 2"/>
    <property type="match status" value="1"/>
</dbReference>
<dbReference type="KEGG" id="nnu:104586457"/>
<evidence type="ECO:0000256" key="9">
    <source>
        <dbReference type="SAM" id="MobiDB-lite"/>
    </source>
</evidence>
<reference evidence="12" key="1">
    <citation type="submission" date="2025-08" db="UniProtKB">
        <authorList>
            <consortium name="RefSeq"/>
        </authorList>
    </citation>
    <scope>IDENTIFICATION</scope>
</reference>
<evidence type="ECO:0000256" key="3">
    <source>
        <dbReference type="ARBA" id="ARBA00023015"/>
    </source>
</evidence>
<evidence type="ECO:0000256" key="6">
    <source>
        <dbReference type="ARBA" id="ARBA00023163"/>
    </source>
</evidence>
<dbReference type="OMA" id="QYWNDAL"/>
<dbReference type="CDD" id="cd00018">
    <property type="entry name" value="AP2"/>
    <property type="match status" value="1"/>
</dbReference>
<dbReference type="Pfam" id="PF00847">
    <property type="entry name" value="AP2"/>
    <property type="match status" value="1"/>
</dbReference>
<dbReference type="GO" id="GO:0005634">
    <property type="term" value="C:nucleus"/>
    <property type="evidence" value="ECO:0000318"/>
    <property type="project" value="GO_Central"/>
</dbReference>
<dbReference type="RefSeq" id="XP_010242006.1">
    <property type="nucleotide sequence ID" value="XM_010243704.2"/>
</dbReference>
<evidence type="ECO:0000313" key="11">
    <source>
        <dbReference type="Proteomes" id="UP000189703"/>
    </source>
</evidence>
<evidence type="ECO:0000256" key="2">
    <source>
        <dbReference type="ARBA" id="ARBA00022745"/>
    </source>
</evidence>
<dbReference type="SMART" id="SM00380">
    <property type="entry name" value="AP2"/>
    <property type="match status" value="1"/>
</dbReference>
<evidence type="ECO:0000313" key="12">
    <source>
        <dbReference type="RefSeq" id="XP_010242006.1"/>
    </source>
</evidence>
<keyword evidence="4" id="KW-0238">DNA-binding</keyword>
<feature type="compositionally biased region" description="Low complexity" evidence="9">
    <location>
        <begin position="270"/>
        <end position="295"/>
    </location>
</feature>
<dbReference type="Gene3D" id="3.30.730.10">
    <property type="entry name" value="AP2/ERF domain"/>
    <property type="match status" value="1"/>
</dbReference>
<comment type="similarity">
    <text evidence="8">Belongs to the AP2/ERF transcription factor family. ERF subfamily.</text>
</comment>
<dbReference type="InterPro" id="IPR051758">
    <property type="entry name" value="ERF/AP2-like"/>
</dbReference>
<dbReference type="Proteomes" id="UP000189703">
    <property type="component" value="Unplaced"/>
</dbReference>
<dbReference type="OrthoDB" id="771648at2759"/>
<dbReference type="InterPro" id="IPR001471">
    <property type="entry name" value="AP2/ERF_dom"/>
</dbReference>
<evidence type="ECO:0000256" key="7">
    <source>
        <dbReference type="ARBA" id="ARBA00023242"/>
    </source>
</evidence>
<protein>
    <submittedName>
        <fullName evidence="12">Ethylene-responsive transcription factor ERF053-like</fullName>
    </submittedName>
</protein>
<feature type="compositionally biased region" description="Polar residues" evidence="9">
    <location>
        <begin position="1"/>
        <end position="12"/>
    </location>
</feature>
<dbReference type="AlphaFoldDB" id="A0A1U7Z5C6"/>
<evidence type="ECO:0000256" key="5">
    <source>
        <dbReference type="ARBA" id="ARBA00023159"/>
    </source>
</evidence>
<dbReference type="InterPro" id="IPR016177">
    <property type="entry name" value="DNA-bd_dom_sf"/>
</dbReference>
<gene>
    <name evidence="12" type="primary">LOC104586457</name>
</gene>
<evidence type="ECO:0000256" key="1">
    <source>
        <dbReference type="ARBA" id="ARBA00004123"/>
    </source>
</evidence>
<evidence type="ECO:0000256" key="4">
    <source>
        <dbReference type="ARBA" id="ARBA00023125"/>
    </source>
</evidence>
<feature type="domain" description="AP2/ERF" evidence="10">
    <location>
        <begin position="204"/>
        <end position="261"/>
    </location>
</feature>
<sequence>MANVNSRSTSKQGCGETQDKGKNPVSLEGRQWMPVFEGASISPRPLKKIRSPERQNPCNSSVSITDQATHVSLFSSPSISTVTTTDTVITQPSSRIVFPFAFDGSQHTEMTNHFGTTPFTLFHQPHPQHQQMISFIPQNHGMGYYPPFFIGEGQSTEQQQQLLRYWSDALNLSPRGRTMMMNRLGQHGRSLFRPPAPPGSTTKLYRGVRQRHWGKWVAEIRLPRNRTRLWLGTFDTAEDAALAYDREAYKLRGDHARLNFPELFLGRDGAATAPSSSCSSPPTPNANPHQPRQQQPLPPQPHSESQHVETAPMPPNNPSDDGPEKPNFQGNSPAGMGLGSSGLTDAQALTPSASVTGEGISASSELVWGDMQEAWFNAIPAGWGPGSPVWDDIDTINNLLLQSHLAMPTSSQQELQATDFQNQPDSPTPSPS</sequence>
<dbReference type="PANTHER" id="PTHR31657:SF19">
    <property type="entry name" value="ETHYLENE-RESPONSIVE TRANSCRIPTION FACTOR ERF053"/>
    <property type="match status" value="1"/>
</dbReference>
<proteinExistence type="inferred from homology"/>
<evidence type="ECO:0000256" key="8">
    <source>
        <dbReference type="ARBA" id="ARBA00024343"/>
    </source>
</evidence>
<dbReference type="eggNOG" id="ENOG502QU46">
    <property type="taxonomic scope" value="Eukaryota"/>
</dbReference>
<dbReference type="PANTHER" id="PTHR31657">
    <property type="entry name" value="ETHYLENE-RESPONSIVE TRANSCRIPTION FACTOR ERF061"/>
    <property type="match status" value="1"/>
</dbReference>
<feature type="region of interest" description="Disordered" evidence="9">
    <location>
        <begin position="1"/>
        <end position="61"/>
    </location>
</feature>
<evidence type="ECO:0000259" key="10">
    <source>
        <dbReference type="PROSITE" id="PS51032"/>
    </source>
</evidence>
<keyword evidence="6" id="KW-0804">Transcription</keyword>
<dbReference type="InterPro" id="IPR036955">
    <property type="entry name" value="AP2/ERF_dom_sf"/>
</dbReference>
<dbReference type="SUPFAM" id="SSF54171">
    <property type="entry name" value="DNA-binding domain"/>
    <property type="match status" value="1"/>
</dbReference>
<feature type="region of interest" description="Disordered" evidence="9">
    <location>
        <begin position="270"/>
        <end position="345"/>
    </location>
</feature>
<feature type="region of interest" description="Disordered" evidence="9">
    <location>
        <begin position="407"/>
        <end position="432"/>
    </location>
</feature>
<dbReference type="InParanoid" id="A0A1U7Z5C6"/>
<keyword evidence="2" id="KW-0936">Ethylene signaling pathway</keyword>